<dbReference type="Gene3D" id="3.20.20.100">
    <property type="entry name" value="NADP-dependent oxidoreductase domain"/>
    <property type="match status" value="1"/>
</dbReference>
<evidence type="ECO:0000256" key="1">
    <source>
        <dbReference type="ARBA" id="ARBA00007905"/>
    </source>
</evidence>
<protein>
    <submittedName>
        <fullName evidence="5">Aldo/keto reductase</fullName>
    </submittedName>
</protein>
<evidence type="ECO:0000259" key="4">
    <source>
        <dbReference type="Pfam" id="PF00248"/>
    </source>
</evidence>
<dbReference type="PIRSF" id="PIRSF000097">
    <property type="entry name" value="AKR"/>
    <property type="match status" value="1"/>
</dbReference>
<dbReference type="InterPro" id="IPR023210">
    <property type="entry name" value="NADP_OxRdtase_dom"/>
</dbReference>
<accession>A0ABU9LLF7</accession>
<name>A0ABU9LLF7_9BACL</name>
<keyword evidence="2" id="KW-0521">NADP</keyword>
<dbReference type="EMBL" id="JBCEWA010000003">
    <property type="protein sequence ID" value="MEL5987697.1"/>
    <property type="molecule type" value="Genomic_DNA"/>
</dbReference>
<keyword evidence="3" id="KW-0560">Oxidoreductase</keyword>
<evidence type="ECO:0000313" key="5">
    <source>
        <dbReference type="EMBL" id="MEL5987697.1"/>
    </source>
</evidence>
<comment type="similarity">
    <text evidence="1">Belongs to the aldo/keto reductase family.</text>
</comment>
<organism evidence="5 6">
    <name type="scientific">Kurthia gibsonii</name>
    <dbReference type="NCBI Taxonomy" id="33946"/>
    <lineage>
        <taxon>Bacteria</taxon>
        <taxon>Bacillati</taxon>
        <taxon>Bacillota</taxon>
        <taxon>Bacilli</taxon>
        <taxon>Bacillales</taxon>
        <taxon>Caryophanaceae</taxon>
        <taxon>Kurthia</taxon>
    </lineage>
</organism>
<dbReference type="PANTHER" id="PTHR43827:SF3">
    <property type="entry name" value="NADP-DEPENDENT OXIDOREDUCTASE DOMAIN-CONTAINING PROTEIN"/>
    <property type="match status" value="1"/>
</dbReference>
<sequence>MKKVILNNSVQMPIQGLGVFLVDNETTSTAVYTAIKNGYRLIDTAAIYDNEMGVGTGIKKAIEDGLVTREELFITSKVWNNHGNLEKTLQAYRDSLSKLQLDYLDLYLLHWPGNNQFIEPWKALEQIYLENSVRAIGVCNFEVEHLENLLANTEIIPAVNQIELHPKLQQKNMTTFAKKHHIQIQAWAPLMQGGLFNDPTLLNIAEKHNRSTAQIILRWHLQQEVIAIPKSIKEHRMIENKSILDFELDAQDLDLISKLDCEERVGPNPKTYHFEL</sequence>
<evidence type="ECO:0000313" key="6">
    <source>
        <dbReference type="Proteomes" id="UP001398420"/>
    </source>
</evidence>
<dbReference type="PROSITE" id="PS00063">
    <property type="entry name" value="ALDOKETO_REDUCTASE_3"/>
    <property type="match status" value="1"/>
</dbReference>
<comment type="caution">
    <text evidence="5">The sequence shown here is derived from an EMBL/GenBank/DDBJ whole genome shotgun (WGS) entry which is preliminary data.</text>
</comment>
<dbReference type="Proteomes" id="UP001398420">
    <property type="component" value="Unassembled WGS sequence"/>
</dbReference>
<evidence type="ECO:0000256" key="3">
    <source>
        <dbReference type="ARBA" id="ARBA00023002"/>
    </source>
</evidence>
<dbReference type="InterPro" id="IPR018170">
    <property type="entry name" value="Aldo/ket_reductase_CS"/>
</dbReference>
<dbReference type="RefSeq" id="WP_121178319.1">
    <property type="nucleotide sequence ID" value="NZ_JBBCRB010000004.1"/>
</dbReference>
<feature type="domain" description="NADP-dependent oxidoreductase" evidence="4">
    <location>
        <begin position="23"/>
        <end position="259"/>
    </location>
</feature>
<dbReference type="PANTHER" id="PTHR43827">
    <property type="entry name" value="2,5-DIKETO-D-GLUCONIC ACID REDUCTASE"/>
    <property type="match status" value="1"/>
</dbReference>
<dbReference type="PROSITE" id="PS00062">
    <property type="entry name" value="ALDOKETO_REDUCTASE_2"/>
    <property type="match status" value="1"/>
</dbReference>
<dbReference type="Pfam" id="PF00248">
    <property type="entry name" value="Aldo_ket_red"/>
    <property type="match status" value="1"/>
</dbReference>
<reference evidence="5 6" key="1">
    <citation type="submission" date="2024-04" db="EMBL/GenBank/DDBJ databases">
        <authorList>
            <person name="Wu Y.S."/>
            <person name="Zhang L."/>
        </authorList>
    </citation>
    <scope>NUCLEOTIDE SEQUENCE [LARGE SCALE GENOMIC DNA]</scope>
    <source>
        <strain evidence="5 6">KG-01</strain>
    </source>
</reference>
<proteinExistence type="inferred from homology"/>
<dbReference type="InterPro" id="IPR036812">
    <property type="entry name" value="NAD(P)_OxRdtase_dom_sf"/>
</dbReference>
<gene>
    <name evidence="5" type="ORF">AAF454_04645</name>
</gene>
<dbReference type="InterPro" id="IPR020471">
    <property type="entry name" value="AKR"/>
</dbReference>
<dbReference type="PROSITE" id="PS00798">
    <property type="entry name" value="ALDOKETO_REDUCTASE_1"/>
    <property type="match status" value="1"/>
</dbReference>
<dbReference type="PRINTS" id="PR00069">
    <property type="entry name" value="ALDKETRDTASE"/>
</dbReference>
<keyword evidence="6" id="KW-1185">Reference proteome</keyword>
<evidence type="ECO:0000256" key="2">
    <source>
        <dbReference type="ARBA" id="ARBA00022857"/>
    </source>
</evidence>
<dbReference type="SUPFAM" id="SSF51430">
    <property type="entry name" value="NAD(P)-linked oxidoreductase"/>
    <property type="match status" value="1"/>
</dbReference>